<name>A0A5Q4VA92_9BACT</name>
<evidence type="ECO:0000313" key="5">
    <source>
        <dbReference type="Proteomes" id="UP000321899"/>
    </source>
</evidence>
<gene>
    <name evidence="4" type="ORF">FIM25_08595</name>
</gene>
<comment type="caution">
    <text evidence="4">The sequence shown here is derived from an EMBL/GenBank/DDBJ whole genome shotgun (WGS) entry which is preliminary data.</text>
</comment>
<organism evidence="4 5">
    <name type="scientific">Desulfobotulus mexicanus</name>
    <dbReference type="NCBI Taxonomy" id="2586642"/>
    <lineage>
        <taxon>Bacteria</taxon>
        <taxon>Pseudomonadati</taxon>
        <taxon>Thermodesulfobacteriota</taxon>
        <taxon>Desulfobacteria</taxon>
        <taxon>Desulfobacterales</taxon>
        <taxon>Desulfobacteraceae</taxon>
        <taxon>Desulfobotulus</taxon>
    </lineage>
</organism>
<dbReference type="GO" id="GO:0008168">
    <property type="term" value="F:methyltransferase activity"/>
    <property type="evidence" value="ECO:0007669"/>
    <property type="project" value="UniProtKB-KW"/>
</dbReference>
<dbReference type="Gene3D" id="3.40.50.150">
    <property type="entry name" value="Vaccinia Virus protein VP39"/>
    <property type="match status" value="1"/>
</dbReference>
<dbReference type="SUPFAM" id="SSF53335">
    <property type="entry name" value="S-adenosyl-L-methionine-dependent methyltransferases"/>
    <property type="match status" value="1"/>
</dbReference>
<evidence type="ECO:0000256" key="1">
    <source>
        <dbReference type="ARBA" id="ARBA00022679"/>
    </source>
</evidence>
<dbReference type="Pfam" id="PF13649">
    <property type="entry name" value="Methyltransf_25"/>
    <property type="match status" value="1"/>
</dbReference>
<dbReference type="PANTHER" id="PTHR43861">
    <property type="entry name" value="TRANS-ACONITATE 2-METHYLTRANSFERASE-RELATED"/>
    <property type="match status" value="1"/>
</dbReference>
<proteinExistence type="predicted"/>
<dbReference type="InterPro" id="IPR029063">
    <property type="entry name" value="SAM-dependent_MTases_sf"/>
</dbReference>
<evidence type="ECO:0000313" key="4">
    <source>
        <dbReference type="EMBL" id="TYT74649.1"/>
    </source>
</evidence>
<protein>
    <submittedName>
        <fullName evidence="4">Methyltransferase domain-containing protein</fullName>
    </submittedName>
</protein>
<dbReference type="AlphaFoldDB" id="A0A5Q4VA92"/>
<reference evidence="4 5" key="1">
    <citation type="submission" date="2019-06" db="EMBL/GenBank/DDBJ databases">
        <title>Desulfobotulus mexicanus sp. nov., a novel sulfate-reducing bacterium isolated from the sediment of an alkaline crater lake in Mexico.</title>
        <authorList>
            <person name="Hirschler-Rea A."/>
        </authorList>
    </citation>
    <scope>NUCLEOTIDE SEQUENCE [LARGE SCALE GENOMIC DNA]</scope>
    <source>
        <strain evidence="4 5">PAR22N</strain>
    </source>
</reference>
<keyword evidence="4" id="KW-0489">Methyltransferase</keyword>
<keyword evidence="5" id="KW-1185">Reference proteome</keyword>
<dbReference type="Proteomes" id="UP000321899">
    <property type="component" value="Unassembled WGS sequence"/>
</dbReference>
<dbReference type="RefSeq" id="WP_139448293.1">
    <property type="nucleotide sequence ID" value="NZ_VDMB01000009.1"/>
</dbReference>
<dbReference type="EMBL" id="VDMB01000009">
    <property type="protein sequence ID" value="TYT74649.1"/>
    <property type="molecule type" value="Genomic_DNA"/>
</dbReference>
<dbReference type="GO" id="GO:0032259">
    <property type="term" value="P:methylation"/>
    <property type="evidence" value="ECO:0007669"/>
    <property type="project" value="UniProtKB-KW"/>
</dbReference>
<dbReference type="CDD" id="cd02440">
    <property type="entry name" value="AdoMet_MTases"/>
    <property type="match status" value="1"/>
</dbReference>
<evidence type="ECO:0000256" key="2">
    <source>
        <dbReference type="SAM" id="MobiDB-lite"/>
    </source>
</evidence>
<sequence>MKEKVAAAFSAKAHTYNEHARVQRRASEIFLDYLKDFSGNMPEAPVLEIGCGTGFVTRGLLTLSGERHHLITDIAPAMVELCGADLRRDFPEASMDFSVMDGEVLQKKSSFGLVVSGFTIQWFTNLASSLEALVEALLPGGLLALSFQGDGSFAEWKNICDKENLPFSANPLPDGATVAQILQRAGCHVKIFSGRMVESYPSPKHFFRSLGAIGAGTSLLKEQRDPMLLSRIMKSWTRACGGRPVEVSYRVHFVFAVKPEDELATRNKSILYPPFPLAETPEARGLGEESADRPFPVAVAEALEARGRGEGSTDLPLPLAVAEALEAGGRGEGSTDLPLPLAVAEALEAGGRGEGTFSGNNQSEEQSEESKGYIEWQTFPDVFL</sequence>
<dbReference type="OrthoDB" id="9809392at2"/>
<feature type="region of interest" description="Disordered" evidence="2">
    <location>
        <begin position="348"/>
        <end position="374"/>
    </location>
</feature>
<dbReference type="InterPro" id="IPR041698">
    <property type="entry name" value="Methyltransf_25"/>
</dbReference>
<accession>A0A5Q4VA92</accession>
<keyword evidence="1 4" id="KW-0808">Transferase</keyword>
<evidence type="ECO:0000259" key="3">
    <source>
        <dbReference type="Pfam" id="PF13649"/>
    </source>
</evidence>
<feature type="domain" description="Methyltransferase" evidence="3">
    <location>
        <begin position="46"/>
        <end position="141"/>
    </location>
</feature>